<protein>
    <submittedName>
        <fullName evidence="1">Uncharacterized protein</fullName>
    </submittedName>
</protein>
<dbReference type="AlphaFoldDB" id="A0AA36EBQ1"/>
<dbReference type="EMBL" id="OX465082">
    <property type="protein sequence ID" value="CAI9289587.1"/>
    <property type="molecule type" value="Genomic_DNA"/>
</dbReference>
<accession>A0AA36EBQ1</accession>
<sequence length="112" mass="12472">MKGLVDDSNDRFLGKLSSRLPTGREVQDTNEISQIHMKANAKEGNRRFFVPLPSSTSKKMKGKDPLMLIFVGLRKRNTMTISEVFLGDVVRKEDDGSLLDGESNALKKSICS</sequence>
<dbReference type="Proteomes" id="UP001177003">
    <property type="component" value="Chromosome 6"/>
</dbReference>
<proteinExistence type="predicted"/>
<keyword evidence="2" id="KW-1185">Reference proteome</keyword>
<organism evidence="1 2">
    <name type="scientific">Lactuca saligna</name>
    <name type="common">Willowleaf lettuce</name>
    <dbReference type="NCBI Taxonomy" id="75948"/>
    <lineage>
        <taxon>Eukaryota</taxon>
        <taxon>Viridiplantae</taxon>
        <taxon>Streptophyta</taxon>
        <taxon>Embryophyta</taxon>
        <taxon>Tracheophyta</taxon>
        <taxon>Spermatophyta</taxon>
        <taxon>Magnoliopsida</taxon>
        <taxon>eudicotyledons</taxon>
        <taxon>Gunneridae</taxon>
        <taxon>Pentapetalae</taxon>
        <taxon>asterids</taxon>
        <taxon>campanulids</taxon>
        <taxon>Asterales</taxon>
        <taxon>Asteraceae</taxon>
        <taxon>Cichorioideae</taxon>
        <taxon>Cichorieae</taxon>
        <taxon>Lactucinae</taxon>
        <taxon>Lactuca</taxon>
    </lineage>
</organism>
<name>A0AA36EBQ1_LACSI</name>
<evidence type="ECO:0000313" key="2">
    <source>
        <dbReference type="Proteomes" id="UP001177003"/>
    </source>
</evidence>
<evidence type="ECO:0000313" key="1">
    <source>
        <dbReference type="EMBL" id="CAI9289587.1"/>
    </source>
</evidence>
<gene>
    <name evidence="1" type="ORF">LSALG_LOCUS28816</name>
</gene>
<reference evidence="1" key="1">
    <citation type="submission" date="2023-04" db="EMBL/GenBank/DDBJ databases">
        <authorList>
            <person name="Vijverberg K."/>
            <person name="Xiong W."/>
            <person name="Schranz E."/>
        </authorList>
    </citation>
    <scope>NUCLEOTIDE SEQUENCE</scope>
</reference>